<evidence type="ECO:0000313" key="3">
    <source>
        <dbReference type="Proteomes" id="UP000002361"/>
    </source>
</evidence>
<sequence length="499" mass="56996">MLRPHSWRAMQDEFDFTTKDLKHYPHFDAPLSLREIRRLVTSPERVAANSFYPFFLYEESWQPYRSADAAKPDKKTRPIRYGARRDAYIFAFYRRKLSRLYEARLRTLGIEDCPIAYRQVSKSGLGGGKCNIDFAKDAFDEIDRLGDCVAVALDIKGYFENLDHRRIKQIWCDLLGVAELPPDHYAVFKNITKYHFVDQRTTYRRLGYFGLRERNGEMIDGFLRPYRDMPKQLCSNADFRAKICGGDPAYPSIIKKNDKPHGVPQGAPISDLIANFYLLEFDVVMAAYARARGGRYMRYSDDILLILPGGASEASAAVAFATAEMLNHGPELRIKDSKTCVAQFERVAGALRFQHLAQRPDEPAKNGFEYLGFRYDGRCVYVRDSTISRFFGKVAGAAKRDGRRHVEANPAMDAGDLIRAFDFSLFSQRFSRVKKEKLTDDYRSWTFYSYLKRSAEAFGPKGDRILKQARGFDDFMKARVSGAIVTAAAKRKAPAKTAA</sequence>
<keyword evidence="2" id="KW-0808">Transferase</keyword>
<dbReference type="SUPFAM" id="SSF56672">
    <property type="entry name" value="DNA/RNA polymerases"/>
    <property type="match status" value="1"/>
</dbReference>
<dbReference type="EC" id="2.7.7.49" evidence="2"/>
<dbReference type="KEGG" id="rcp:RCAP_rcc02566"/>
<gene>
    <name evidence="2" type="ordered locus">RCAP_rcc02566</name>
</gene>
<name>D5AMM0_RHOCB</name>
<reference key="1">
    <citation type="submission" date="2008-12" db="EMBL/GenBank/DDBJ databases">
        <title>Complete genome sequence of Rhodobacter capsulatus SB1003.</title>
        <authorList>
            <person name="Strnad H."/>
            <person name="Lapidus A."/>
            <person name="Vlcek C."/>
            <person name="Ulbrich P."/>
            <person name="Paces J."/>
            <person name="Maltsev N."/>
            <person name="Kumar V."/>
            <person name="Kogan Y."/>
            <person name="Milgram A."/>
            <person name="Rebrekov D."/>
            <person name="Mazur M."/>
            <person name="Cox R."/>
            <person name="Kyrpides N."/>
            <person name="Kolar M."/>
            <person name="Sachova J."/>
            <person name="Ridl J."/>
            <person name="Ivanova N."/>
            <person name="Kapatral V."/>
            <person name="Los T."/>
            <person name="Lykidis A."/>
            <person name="Mikhailova N."/>
            <person name="Reznik G."/>
            <person name="Vasieva O."/>
            <person name="Fonstein M."/>
            <person name="Paces V."/>
            <person name="Haselkorn R."/>
        </authorList>
    </citation>
    <scope>NUCLEOTIDE SEQUENCE</scope>
    <source>
        <strain>SB1003</strain>
    </source>
</reference>
<dbReference type="InterPro" id="IPR000477">
    <property type="entry name" value="RT_dom"/>
</dbReference>
<dbReference type="PROSITE" id="PS50878">
    <property type="entry name" value="RT_POL"/>
    <property type="match status" value="1"/>
</dbReference>
<accession>D5AMM0</accession>
<dbReference type="OrthoDB" id="9793236at2"/>
<dbReference type="EMBL" id="CP001312">
    <property type="protein sequence ID" value="ADE86296.1"/>
    <property type="molecule type" value="Genomic_DNA"/>
</dbReference>
<dbReference type="eggNOG" id="COG3344">
    <property type="taxonomic scope" value="Bacteria"/>
</dbReference>
<dbReference type="Proteomes" id="UP000002361">
    <property type="component" value="Chromosome"/>
</dbReference>
<proteinExistence type="predicted"/>
<dbReference type="AlphaFoldDB" id="D5AMM0"/>
<evidence type="ECO:0000259" key="1">
    <source>
        <dbReference type="PROSITE" id="PS50878"/>
    </source>
</evidence>
<dbReference type="InterPro" id="IPR043502">
    <property type="entry name" value="DNA/RNA_pol_sf"/>
</dbReference>
<dbReference type="HOGENOM" id="CLU_038920_0_0_5"/>
<feature type="domain" description="Reverse transcriptase" evidence="1">
    <location>
        <begin position="50"/>
        <end position="375"/>
    </location>
</feature>
<reference evidence="2 3" key="2">
    <citation type="journal article" date="2010" name="J. Bacteriol.">
        <title>Complete genome sequence of the photosynthetic purple nonsulfur bacterium Rhodobacter capsulatus SB 1003.</title>
        <authorList>
            <person name="Strnad H."/>
            <person name="Lapidus A."/>
            <person name="Paces J."/>
            <person name="Ulbrich P."/>
            <person name="Vlcek C."/>
            <person name="Paces V."/>
            <person name="Haselkorn R."/>
        </authorList>
    </citation>
    <scope>NUCLEOTIDE SEQUENCE [LARGE SCALE GENOMIC DNA]</scope>
    <source>
        <strain evidence="3">ATCC BAA-309 / NBRC 16581 / SB1003</strain>
    </source>
</reference>
<evidence type="ECO:0000313" key="2">
    <source>
        <dbReference type="EMBL" id="ADE86296.1"/>
    </source>
</evidence>
<keyword evidence="2" id="KW-0548">Nucleotidyltransferase</keyword>
<dbReference type="GO" id="GO:0003964">
    <property type="term" value="F:RNA-directed DNA polymerase activity"/>
    <property type="evidence" value="ECO:0007669"/>
    <property type="project" value="UniProtKB-KW"/>
</dbReference>
<protein>
    <submittedName>
        <fullName evidence="2">Reverse transcriptase catalytic domain protein</fullName>
        <ecNumber evidence="2">2.7.7.49</ecNumber>
    </submittedName>
</protein>
<organism evidence="2 3">
    <name type="scientific">Rhodobacter capsulatus (strain ATCC BAA-309 / NBRC 16581 / SB1003)</name>
    <dbReference type="NCBI Taxonomy" id="272942"/>
    <lineage>
        <taxon>Bacteria</taxon>
        <taxon>Pseudomonadati</taxon>
        <taxon>Pseudomonadota</taxon>
        <taxon>Alphaproteobacteria</taxon>
        <taxon>Rhodobacterales</taxon>
        <taxon>Rhodobacter group</taxon>
        <taxon>Rhodobacter</taxon>
    </lineage>
</organism>
<keyword evidence="3" id="KW-1185">Reference proteome</keyword>
<keyword evidence="2" id="KW-0695">RNA-directed DNA polymerase</keyword>